<keyword evidence="1" id="KW-0732">Signal</keyword>
<feature type="domain" description="Outer membrane protein beta-barrel" evidence="2">
    <location>
        <begin position="21"/>
        <end position="227"/>
    </location>
</feature>
<evidence type="ECO:0000256" key="1">
    <source>
        <dbReference type="SAM" id="SignalP"/>
    </source>
</evidence>
<dbReference type="Proteomes" id="UP000183077">
    <property type="component" value="Unassembled WGS sequence"/>
</dbReference>
<reference evidence="3 4" key="1">
    <citation type="submission" date="2016-10" db="EMBL/GenBank/DDBJ databases">
        <authorList>
            <person name="de Groot N.N."/>
        </authorList>
    </citation>
    <scope>NUCLEOTIDE SEQUENCE [LARGE SCALE GENOMIC DNA]</scope>
    <source>
        <strain evidence="3 4">DSM 23048</strain>
    </source>
</reference>
<sequence>MKRKKISGLMLVALCCATGFAQEVNVSASGFFNNTQSNIKAVDSQATIGYGIGLGYRYYVNESWSIGTEVGYQHKELYFINRNANGSWSSMDIEGDEYEFRYKTRNSKEYLTYNSVHIPLTIQYETKGTVKWYVQTGVGLSLKVGTSQAEVVMNDLHTSGYYPKWDAELTGPSFMGFGYKDHLSQKSDIKVENRYSWLFETGIKQELGNKQSLYIGAFVDLGLNNLIKEDNRVSNPISLSTNLDNPLVLHSVWKQERYKTQELKDYHIGIKLRYAFNL</sequence>
<dbReference type="EMBL" id="FNYS01000028">
    <property type="protein sequence ID" value="SEJ36108.1"/>
    <property type="molecule type" value="Genomic_DNA"/>
</dbReference>
<dbReference type="InterPro" id="IPR025665">
    <property type="entry name" value="Beta-barrel_OMP_2"/>
</dbReference>
<evidence type="ECO:0000259" key="2">
    <source>
        <dbReference type="Pfam" id="PF13568"/>
    </source>
</evidence>
<gene>
    <name evidence="3" type="ORF">SAMN04488018_1282</name>
</gene>
<evidence type="ECO:0000313" key="4">
    <source>
        <dbReference type="Proteomes" id="UP000183077"/>
    </source>
</evidence>
<evidence type="ECO:0000313" key="3">
    <source>
        <dbReference type="EMBL" id="SEJ36108.1"/>
    </source>
</evidence>
<dbReference type="GeneID" id="82258616"/>
<dbReference type="AlphaFoldDB" id="A0A1H6Y481"/>
<organism evidence="3 4">
    <name type="scientific">Myroides marinus</name>
    <dbReference type="NCBI Taxonomy" id="703342"/>
    <lineage>
        <taxon>Bacteria</taxon>
        <taxon>Pseudomonadati</taxon>
        <taxon>Bacteroidota</taxon>
        <taxon>Flavobacteriia</taxon>
        <taxon>Flavobacteriales</taxon>
        <taxon>Flavobacteriaceae</taxon>
        <taxon>Myroides</taxon>
    </lineage>
</organism>
<accession>A0A1H6Y481</accession>
<protein>
    <submittedName>
        <fullName evidence="3">Outer membrane protein beta-barrel domain-containing protein</fullName>
    </submittedName>
</protein>
<name>A0A1H6Y481_9FLAO</name>
<dbReference type="RefSeq" id="WP_242651327.1">
    <property type="nucleotide sequence ID" value="NZ_FNYS01000028.1"/>
</dbReference>
<proteinExistence type="predicted"/>
<feature type="signal peptide" evidence="1">
    <location>
        <begin position="1"/>
        <end position="21"/>
    </location>
</feature>
<dbReference type="Pfam" id="PF13568">
    <property type="entry name" value="OMP_b-brl_2"/>
    <property type="match status" value="1"/>
</dbReference>
<feature type="chain" id="PRO_5010260205" evidence="1">
    <location>
        <begin position="22"/>
        <end position="278"/>
    </location>
</feature>